<dbReference type="InterPro" id="IPR013766">
    <property type="entry name" value="Thioredoxin_domain"/>
</dbReference>
<accession>A0A9N7MRZ0</accession>
<dbReference type="GO" id="GO:0016667">
    <property type="term" value="F:oxidoreductase activity, acting on a sulfur group of donors"/>
    <property type="evidence" value="ECO:0007669"/>
    <property type="project" value="UniProtKB-ARBA"/>
</dbReference>
<dbReference type="OrthoDB" id="2121326at2759"/>
<proteinExistence type="inferred from homology"/>
<evidence type="ECO:0000256" key="8">
    <source>
        <dbReference type="ARBA" id="ARBA00074081"/>
    </source>
</evidence>
<dbReference type="AlphaFoldDB" id="A0A9N7MRZ0"/>
<dbReference type="InterPro" id="IPR017937">
    <property type="entry name" value="Thioredoxin_CS"/>
</dbReference>
<organism evidence="13 14">
    <name type="scientific">Striga hermonthica</name>
    <name type="common">Purple witchweed</name>
    <name type="synonym">Buchnera hermonthica</name>
    <dbReference type="NCBI Taxonomy" id="68872"/>
    <lineage>
        <taxon>Eukaryota</taxon>
        <taxon>Viridiplantae</taxon>
        <taxon>Streptophyta</taxon>
        <taxon>Embryophyta</taxon>
        <taxon>Tracheophyta</taxon>
        <taxon>Spermatophyta</taxon>
        <taxon>Magnoliopsida</taxon>
        <taxon>eudicotyledons</taxon>
        <taxon>Gunneridae</taxon>
        <taxon>Pentapetalae</taxon>
        <taxon>asterids</taxon>
        <taxon>lamiids</taxon>
        <taxon>Lamiales</taxon>
        <taxon>Orobanchaceae</taxon>
        <taxon>Buchnereae</taxon>
        <taxon>Striga</taxon>
    </lineage>
</organism>
<dbReference type="FunFam" id="1.25.40.10:FF:000112">
    <property type="entry name" value="FAM10 family protein"/>
    <property type="match status" value="1"/>
</dbReference>
<evidence type="ECO:0000259" key="12">
    <source>
        <dbReference type="PROSITE" id="PS51352"/>
    </source>
</evidence>
<protein>
    <recommendedName>
        <fullName evidence="8">TPR repeat-containing thioredoxin TDX</fullName>
    </recommendedName>
    <alternativeName>
        <fullName evidence="9">Tetratricoredoxin</fullName>
    </alternativeName>
</protein>
<dbReference type="PANTHER" id="PTHR45883">
    <property type="entry name" value="HSC70-INTERACTING PROTEIN"/>
    <property type="match status" value="1"/>
</dbReference>
<evidence type="ECO:0000256" key="1">
    <source>
        <dbReference type="ARBA" id="ARBA00008987"/>
    </source>
</evidence>
<dbReference type="SUPFAM" id="SSF48452">
    <property type="entry name" value="TPR-like"/>
    <property type="match status" value="1"/>
</dbReference>
<dbReference type="FunFam" id="3.40.30.10:FF:000240">
    <property type="entry name" value="TPR repeat-containing thioredoxin TDX"/>
    <property type="match status" value="1"/>
</dbReference>
<gene>
    <name evidence="13" type="ORF">SHERM_17476</name>
</gene>
<dbReference type="InterPro" id="IPR036249">
    <property type="entry name" value="Thioredoxin-like_sf"/>
</dbReference>
<dbReference type="GO" id="GO:0030544">
    <property type="term" value="F:Hsp70 protein binding"/>
    <property type="evidence" value="ECO:0007669"/>
    <property type="project" value="TreeGrafter"/>
</dbReference>
<dbReference type="CDD" id="cd02947">
    <property type="entry name" value="TRX_family"/>
    <property type="match status" value="1"/>
</dbReference>
<dbReference type="Gene3D" id="3.40.30.10">
    <property type="entry name" value="Glutaredoxin"/>
    <property type="match status" value="1"/>
</dbReference>
<comment type="similarity">
    <text evidence="1">Belongs to the thioredoxin family.</text>
</comment>
<evidence type="ECO:0000256" key="5">
    <source>
        <dbReference type="ARBA" id="ARBA00022982"/>
    </source>
</evidence>
<evidence type="ECO:0000256" key="2">
    <source>
        <dbReference type="ARBA" id="ARBA00022448"/>
    </source>
</evidence>
<evidence type="ECO:0000256" key="9">
    <source>
        <dbReference type="ARBA" id="ARBA00076793"/>
    </source>
</evidence>
<evidence type="ECO:0000256" key="3">
    <source>
        <dbReference type="ARBA" id="ARBA00022737"/>
    </source>
</evidence>
<keyword evidence="10" id="KW-0175">Coiled coil</keyword>
<dbReference type="PROSITE" id="PS00194">
    <property type="entry name" value="THIOREDOXIN_1"/>
    <property type="match status" value="1"/>
</dbReference>
<dbReference type="InterPro" id="IPR019734">
    <property type="entry name" value="TPR_rpt"/>
</dbReference>
<feature type="compositionally biased region" description="Acidic residues" evidence="11">
    <location>
        <begin position="27"/>
        <end position="48"/>
    </location>
</feature>
<dbReference type="SMART" id="SM00028">
    <property type="entry name" value="TPR"/>
    <property type="match status" value="3"/>
</dbReference>
<dbReference type="GO" id="GO:0000118">
    <property type="term" value="C:histone deacetylase complex"/>
    <property type="evidence" value="ECO:0007669"/>
    <property type="project" value="TreeGrafter"/>
</dbReference>
<evidence type="ECO:0000256" key="7">
    <source>
        <dbReference type="ARBA" id="ARBA00023284"/>
    </source>
</evidence>
<keyword evidence="3" id="KW-0677">Repeat</keyword>
<dbReference type="Gene3D" id="1.25.40.10">
    <property type="entry name" value="Tetratricopeptide repeat domain"/>
    <property type="match status" value="1"/>
</dbReference>
<reference evidence="13" key="1">
    <citation type="submission" date="2019-12" db="EMBL/GenBank/DDBJ databases">
        <authorList>
            <person name="Scholes J."/>
        </authorList>
    </citation>
    <scope>NUCLEOTIDE SEQUENCE</scope>
</reference>
<feature type="domain" description="Thioredoxin" evidence="12">
    <location>
        <begin position="206"/>
        <end position="332"/>
    </location>
</feature>
<evidence type="ECO:0000256" key="10">
    <source>
        <dbReference type="SAM" id="Coils"/>
    </source>
</evidence>
<dbReference type="PROSITE" id="PS51352">
    <property type="entry name" value="THIOREDOXIN_2"/>
    <property type="match status" value="1"/>
</dbReference>
<keyword evidence="7" id="KW-0676">Redox-active center</keyword>
<dbReference type="InterPro" id="IPR011990">
    <property type="entry name" value="TPR-like_helical_dom_sf"/>
</dbReference>
<evidence type="ECO:0000313" key="13">
    <source>
        <dbReference type="EMBL" id="CAA0818104.1"/>
    </source>
</evidence>
<dbReference type="GO" id="GO:0006950">
    <property type="term" value="P:response to stress"/>
    <property type="evidence" value="ECO:0007669"/>
    <property type="project" value="UniProtKB-ARBA"/>
</dbReference>
<evidence type="ECO:0000313" key="14">
    <source>
        <dbReference type="Proteomes" id="UP001153555"/>
    </source>
</evidence>
<dbReference type="EMBL" id="CACSLK010016728">
    <property type="protein sequence ID" value="CAA0818104.1"/>
    <property type="molecule type" value="Genomic_DNA"/>
</dbReference>
<dbReference type="Pfam" id="PF00085">
    <property type="entry name" value="Thioredoxin"/>
    <property type="match status" value="1"/>
</dbReference>
<dbReference type="PANTHER" id="PTHR45883:SF7">
    <property type="entry name" value="TPR REPEAT-CONTAINING THIOREDOXIN TDX"/>
    <property type="match status" value="1"/>
</dbReference>
<evidence type="ECO:0000256" key="6">
    <source>
        <dbReference type="ARBA" id="ARBA00023157"/>
    </source>
</evidence>
<feature type="coiled-coil region" evidence="10">
    <location>
        <begin position="183"/>
        <end position="215"/>
    </location>
</feature>
<evidence type="ECO:0000256" key="11">
    <source>
        <dbReference type="SAM" id="MobiDB-lite"/>
    </source>
</evidence>
<feature type="region of interest" description="Disordered" evidence="11">
    <location>
        <begin position="1"/>
        <end position="60"/>
    </location>
</feature>
<keyword evidence="6" id="KW-1015">Disulfide bond</keyword>
<keyword evidence="2" id="KW-0813">Transport</keyword>
<dbReference type="Proteomes" id="UP001153555">
    <property type="component" value="Unassembled WGS sequence"/>
</dbReference>
<comment type="caution">
    <text evidence="13">The sequence shown here is derived from an EMBL/GenBank/DDBJ whole genome shotgun (WGS) entry which is preliminary data.</text>
</comment>
<keyword evidence="5" id="KW-0249">Electron transport</keyword>
<evidence type="ECO:0000256" key="4">
    <source>
        <dbReference type="ARBA" id="ARBA00022803"/>
    </source>
</evidence>
<name>A0A9N7MRZ0_STRHE</name>
<sequence length="332" mass="36796">MGKNGEGNQDAEEFESIKPNLSGGDVSNDDIIESDIELDNSDVVEPDNDSPQKMGDPSLEVTEDNQEAAQLLKAKAINAMTDGKFAEAVDHLTEAVLLNPKSAILYANRANAFVKLNKPNAAIRDADAALQINPDLAKGYKARGMARAMLGLWEEAVSDLHVASRLDFDEETGSILKKVEPNAKKIEEHRRKYELLRKEKELKKIELEKKRQQDAEAAAAFKDGEVIELDSRKDLEEKLNAAKKASRLAIIYFTAKWCGPCRYVSPEITSLAKKYPKVVFLKVDIDKSSDAAIAWNVSSIPSFFYVKNGKEVEKFVGVDKNTVEMKIVQHAG</sequence>
<keyword evidence="4" id="KW-0802">TPR repeat</keyword>
<dbReference type="SUPFAM" id="SSF52833">
    <property type="entry name" value="Thioredoxin-like"/>
    <property type="match status" value="1"/>
</dbReference>
<keyword evidence="14" id="KW-1185">Reference proteome</keyword>